<accession>A0ABN8HJ00</accession>
<keyword evidence="2" id="KW-1185">Reference proteome</keyword>
<reference evidence="1" key="1">
    <citation type="submission" date="2022-03" db="EMBL/GenBank/DDBJ databases">
        <authorList>
            <person name="Martin H S."/>
        </authorList>
    </citation>
    <scope>NUCLEOTIDE SEQUENCE</scope>
</reference>
<protein>
    <submittedName>
        <fullName evidence="1">Uncharacterized protein</fullName>
    </submittedName>
</protein>
<proteinExistence type="predicted"/>
<dbReference type="Proteomes" id="UP000837857">
    <property type="component" value="Chromosome 1"/>
</dbReference>
<sequence length="155" mass="16899">MARFATTGSNATSPLFVSSNLLFTWHGGCKSSRSVTRSGVDAVARLMFVREFRSAGADISILYLARRCCSSFSSSNTRPTPTEKKRKCAPLCRLREILATLPSALYLPARATFGPRAYIAPLKWHHSRQATNARRNGIQLSPSVRGAPTVAEGLL</sequence>
<name>A0ABN8HJ00_9NEOP</name>
<gene>
    <name evidence="1" type="ORF">IPOD504_LOCUS18</name>
</gene>
<organism evidence="1 2">
    <name type="scientific">Iphiclides podalirius</name>
    <name type="common">scarce swallowtail</name>
    <dbReference type="NCBI Taxonomy" id="110791"/>
    <lineage>
        <taxon>Eukaryota</taxon>
        <taxon>Metazoa</taxon>
        <taxon>Ecdysozoa</taxon>
        <taxon>Arthropoda</taxon>
        <taxon>Hexapoda</taxon>
        <taxon>Insecta</taxon>
        <taxon>Pterygota</taxon>
        <taxon>Neoptera</taxon>
        <taxon>Endopterygota</taxon>
        <taxon>Lepidoptera</taxon>
        <taxon>Glossata</taxon>
        <taxon>Ditrysia</taxon>
        <taxon>Papilionoidea</taxon>
        <taxon>Papilionidae</taxon>
        <taxon>Papilioninae</taxon>
        <taxon>Iphiclides</taxon>
    </lineage>
</organism>
<feature type="non-terminal residue" evidence="1">
    <location>
        <position position="155"/>
    </location>
</feature>
<evidence type="ECO:0000313" key="2">
    <source>
        <dbReference type="Proteomes" id="UP000837857"/>
    </source>
</evidence>
<dbReference type="EMBL" id="OW152813">
    <property type="protein sequence ID" value="CAH2034189.1"/>
    <property type="molecule type" value="Genomic_DNA"/>
</dbReference>
<evidence type="ECO:0000313" key="1">
    <source>
        <dbReference type="EMBL" id="CAH2034189.1"/>
    </source>
</evidence>